<evidence type="ECO:0000256" key="2">
    <source>
        <dbReference type="SAM" id="MobiDB-lite"/>
    </source>
</evidence>
<evidence type="ECO:0000313" key="5">
    <source>
        <dbReference type="EMBL" id="QJA73778.1"/>
    </source>
</evidence>
<dbReference type="EMBL" id="MT142052">
    <property type="protein sequence ID" value="QJA73778.1"/>
    <property type="molecule type" value="Genomic_DNA"/>
</dbReference>
<protein>
    <submittedName>
        <fullName evidence="3">Uncharacterized protein</fullName>
    </submittedName>
</protein>
<reference evidence="3" key="1">
    <citation type="submission" date="2020-03" db="EMBL/GenBank/DDBJ databases">
        <title>The deep terrestrial virosphere.</title>
        <authorList>
            <person name="Holmfeldt K."/>
            <person name="Nilsson E."/>
            <person name="Simone D."/>
            <person name="Lopez-Fernandez M."/>
            <person name="Wu X."/>
            <person name="de Brujin I."/>
            <person name="Lundin D."/>
            <person name="Andersson A."/>
            <person name="Bertilsson S."/>
            <person name="Dopson M."/>
        </authorList>
    </citation>
    <scope>NUCLEOTIDE SEQUENCE</scope>
    <source>
        <strain evidence="5">MM415A02237</strain>
        <strain evidence="4">MM415B00684</strain>
        <strain evidence="3">TM448A00447</strain>
        <strain evidence="6">TM448B02166</strain>
    </source>
</reference>
<sequence length="311" mass="33610">MASIADAVVALKRSKGLPTQDVKPSAAPSTARSAEVAAARNRVAPAEQVANAVASANELSALMSSTPEPEPDTSVVEKKDQAIDDLKERLDNLSQVNSSQADKLQKTLDLLQGLSDTVTKKQADANKPVEPPPDVSNLPTEDAIKELARWVARDEIKGIVKQADENWKGILGAFAQQVRSASEVTDQIQVNKAFPRFDWDAHKAAVYEYRSKFPGVRLAEAVAVVAAQTDPNQLLPAEKRAPVTMESRPSMAAASGQPGQPNRTDPDAQKTKVMQEIFGRIRDANRRGATIERNKLAEQLLKAKGIRAPRA</sequence>
<accession>A0A6H1ZG73</accession>
<evidence type="ECO:0000313" key="6">
    <source>
        <dbReference type="EMBL" id="QJI00905.1"/>
    </source>
</evidence>
<evidence type="ECO:0000256" key="1">
    <source>
        <dbReference type="SAM" id="Coils"/>
    </source>
</evidence>
<gene>
    <name evidence="5" type="ORF">MM415A02237_0006</name>
    <name evidence="4" type="ORF">MM415B00684_0006</name>
    <name evidence="3" type="ORF">TM448A00447_0031</name>
    <name evidence="6" type="ORF">TM448B02166_0005</name>
</gene>
<feature type="coiled-coil region" evidence="1">
    <location>
        <begin position="76"/>
        <end position="103"/>
    </location>
</feature>
<evidence type="ECO:0000313" key="3">
    <source>
        <dbReference type="EMBL" id="QJA46554.1"/>
    </source>
</evidence>
<feature type="region of interest" description="Disordered" evidence="2">
    <location>
        <begin position="16"/>
        <end position="43"/>
    </location>
</feature>
<dbReference type="EMBL" id="MT144014">
    <property type="protein sequence ID" value="QJA46554.1"/>
    <property type="molecule type" value="Genomic_DNA"/>
</dbReference>
<proteinExistence type="predicted"/>
<dbReference type="EMBL" id="MT141485">
    <property type="protein sequence ID" value="QJA62897.1"/>
    <property type="molecule type" value="Genomic_DNA"/>
</dbReference>
<keyword evidence="1" id="KW-0175">Coiled coil</keyword>
<name>A0A6H1ZG73_9ZZZZ</name>
<dbReference type="EMBL" id="MT144884">
    <property type="protein sequence ID" value="QJI00905.1"/>
    <property type="molecule type" value="Genomic_DNA"/>
</dbReference>
<evidence type="ECO:0000313" key="4">
    <source>
        <dbReference type="EMBL" id="QJA62897.1"/>
    </source>
</evidence>
<dbReference type="AlphaFoldDB" id="A0A6H1ZG73"/>
<feature type="region of interest" description="Disordered" evidence="2">
    <location>
        <begin position="244"/>
        <end position="271"/>
    </location>
</feature>
<feature type="region of interest" description="Disordered" evidence="2">
    <location>
        <begin position="119"/>
        <end position="139"/>
    </location>
</feature>
<organism evidence="3">
    <name type="scientific">viral metagenome</name>
    <dbReference type="NCBI Taxonomy" id="1070528"/>
    <lineage>
        <taxon>unclassified sequences</taxon>
        <taxon>metagenomes</taxon>
        <taxon>organismal metagenomes</taxon>
    </lineage>
</organism>